<evidence type="ECO:0000313" key="3">
    <source>
        <dbReference type="EMBL" id="KAF2234768.1"/>
    </source>
</evidence>
<proteinExistence type="inferred from homology"/>
<sequence length="345" mass="38262">MCRTAPFRTPSILGNPFDLTLIQRPRAGRYPLLQSSIPTAPSGILLSVQIAECISFRLWFHVSRMSIINGSSAFSDPRVLPSFLCNLQTYNYALFLIIFFVFAIYSVFVSQLRSIPGPLISHVTPLYRVWILWSGDCASKFQALHQRYGPVVRTGPDCVVISENAAVAKIYGRGWRFPKSQFYRLFALTQHSVMRDTVFSTRSRNEHEVLASHVAGRFSSPLNLAASESMIDKCVALFVAKMRDAGGQTIDLGTWLKYWAFDTNSGFCFGSPVGLIAAGEDLNGMIAHTETGFRIGALVGQVPRCNRFFLGNKAVMRLLKRVGVEDLTTFLVKVLADNATLVSDG</sequence>
<evidence type="ECO:0000313" key="4">
    <source>
        <dbReference type="Proteomes" id="UP000800092"/>
    </source>
</evidence>
<dbReference type="Pfam" id="PF00067">
    <property type="entry name" value="p450"/>
    <property type="match status" value="1"/>
</dbReference>
<dbReference type="EMBL" id="ML991796">
    <property type="protein sequence ID" value="KAF2234768.1"/>
    <property type="molecule type" value="Genomic_DNA"/>
</dbReference>
<dbReference type="SUPFAM" id="SSF48264">
    <property type="entry name" value="Cytochrome P450"/>
    <property type="match status" value="1"/>
</dbReference>
<dbReference type="InterPro" id="IPR036396">
    <property type="entry name" value="Cyt_P450_sf"/>
</dbReference>
<gene>
    <name evidence="3" type="ORF">EV356DRAFT_144056</name>
</gene>
<dbReference type="PANTHER" id="PTHR24305">
    <property type="entry name" value="CYTOCHROME P450"/>
    <property type="match status" value="1"/>
</dbReference>
<dbReference type="AlphaFoldDB" id="A0A6A6HAD3"/>
<feature type="transmembrane region" description="Helical" evidence="2">
    <location>
        <begin position="90"/>
        <end position="109"/>
    </location>
</feature>
<dbReference type="PANTHER" id="PTHR24305:SF166">
    <property type="entry name" value="CYTOCHROME P450 12A4, MITOCHONDRIAL-RELATED"/>
    <property type="match status" value="1"/>
</dbReference>
<dbReference type="Gene3D" id="1.10.630.10">
    <property type="entry name" value="Cytochrome P450"/>
    <property type="match status" value="1"/>
</dbReference>
<dbReference type="InterPro" id="IPR001128">
    <property type="entry name" value="Cyt_P450"/>
</dbReference>
<protein>
    <submittedName>
        <fullName evidence="3">Cytochrome P450</fullName>
    </submittedName>
</protein>
<name>A0A6A6HAD3_VIRVR</name>
<dbReference type="OrthoDB" id="3934656at2759"/>
<keyword evidence="2" id="KW-0472">Membrane</keyword>
<dbReference type="GO" id="GO:0020037">
    <property type="term" value="F:heme binding"/>
    <property type="evidence" value="ECO:0007669"/>
    <property type="project" value="InterPro"/>
</dbReference>
<dbReference type="Proteomes" id="UP000800092">
    <property type="component" value="Unassembled WGS sequence"/>
</dbReference>
<evidence type="ECO:0000256" key="2">
    <source>
        <dbReference type="SAM" id="Phobius"/>
    </source>
</evidence>
<dbReference type="GO" id="GO:0004497">
    <property type="term" value="F:monooxygenase activity"/>
    <property type="evidence" value="ECO:0007669"/>
    <property type="project" value="InterPro"/>
</dbReference>
<reference evidence="3" key="1">
    <citation type="journal article" date="2020" name="Stud. Mycol.">
        <title>101 Dothideomycetes genomes: a test case for predicting lifestyles and emergence of pathogens.</title>
        <authorList>
            <person name="Haridas S."/>
            <person name="Albert R."/>
            <person name="Binder M."/>
            <person name="Bloem J."/>
            <person name="Labutti K."/>
            <person name="Salamov A."/>
            <person name="Andreopoulos B."/>
            <person name="Baker S."/>
            <person name="Barry K."/>
            <person name="Bills G."/>
            <person name="Bluhm B."/>
            <person name="Cannon C."/>
            <person name="Castanera R."/>
            <person name="Culley D."/>
            <person name="Daum C."/>
            <person name="Ezra D."/>
            <person name="Gonzalez J."/>
            <person name="Henrissat B."/>
            <person name="Kuo A."/>
            <person name="Liang C."/>
            <person name="Lipzen A."/>
            <person name="Lutzoni F."/>
            <person name="Magnuson J."/>
            <person name="Mondo S."/>
            <person name="Nolan M."/>
            <person name="Ohm R."/>
            <person name="Pangilinan J."/>
            <person name="Park H.-J."/>
            <person name="Ramirez L."/>
            <person name="Alfaro M."/>
            <person name="Sun H."/>
            <person name="Tritt A."/>
            <person name="Yoshinaga Y."/>
            <person name="Zwiers L.-H."/>
            <person name="Turgeon B."/>
            <person name="Goodwin S."/>
            <person name="Spatafora J."/>
            <person name="Crous P."/>
            <person name="Grigoriev I."/>
        </authorList>
    </citation>
    <scope>NUCLEOTIDE SEQUENCE</scope>
    <source>
        <strain evidence="3">Tuck. ex Michener</strain>
    </source>
</reference>
<accession>A0A6A6HAD3</accession>
<dbReference type="InterPro" id="IPR050121">
    <property type="entry name" value="Cytochrome_P450_monoxygenase"/>
</dbReference>
<comment type="similarity">
    <text evidence="1">Belongs to the cytochrome P450 family.</text>
</comment>
<dbReference type="GO" id="GO:0016705">
    <property type="term" value="F:oxidoreductase activity, acting on paired donors, with incorporation or reduction of molecular oxygen"/>
    <property type="evidence" value="ECO:0007669"/>
    <property type="project" value="InterPro"/>
</dbReference>
<evidence type="ECO:0000256" key="1">
    <source>
        <dbReference type="ARBA" id="ARBA00010617"/>
    </source>
</evidence>
<dbReference type="GO" id="GO:0005506">
    <property type="term" value="F:iron ion binding"/>
    <property type="evidence" value="ECO:0007669"/>
    <property type="project" value="InterPro"/>
</dbReference>
<keyword evidence="4" id="KW-1185">Reference proteome</keyword>
<organism evidence="3 4">
    <name type="scientific">Viridothelium virens</name>
    <name type="common">Speckled blister lichen</name>
    <name type="synonym">Trypethelium virens</name>
    <dbReference type="NCBI Taxonomy" id="1048519"/>
    <lineage>
        <taxon>Eukaryota</taxon>
        <taxon>Fungi</taxon>
        <taxon>Dikarya</taxon>
        <taxon>Ascomycota</taxon>
        <taxon>Pezizomycotina</taxon>
        <taxon>Dothideomycetes</taxon>
        <taxon>Dothideomycetes incertae sedis</taxon>
        <taxon>Trypetheliales</taxon>
        <taxon>Trypetheliaceae</taxon>
        <taxon>Viridothelium</taxon>
    </lineage>
</organism>
<keyword evidence="2" id="KW-0812">Transmembrane</keyword>
<keyword evidence="2" id="KW-1133">Transmembrane helix</keyword>